<keyword evidence="6" id="KW-1185">Reference proteome</keyword>
<organism evidence="4 7">
    <name type="scientific">Streptomyces radicis</name>
    <dbReference type="NCBI Taxonomy" id="1750517"/>
    <lineage>
        <taxon>Bacteria</taxon>
        <taxon>Bacillati</taxon>
        <taxon>Actinomycetota</taxon>
        <taxon>Actinomycetes</taxon>
        <taxon>Kitasatosporales</taxon>
        <taxon>Streptomycetaceae</taxon>
        <taxon>Streptomyces</taxon>
    </lineage>
</organism>
<dbReference type="EMBL" id="RBDX01000038">
    <property type="protein sequence ID" value="RKN04241.1"/>
    <property type="molecule type" value="Genomic_DNA"/>
</dbReference>
<dbReference type="GO" id="GO:0044281">
    <property type="term" value="P:small molecule metabolic process"/>
    <property type="evidence" value="ECO:0007669"/>
    <property type="project" value="UniProtKB-ARBA"/>
</dbReference>
<evidence type="ECO:0000313" key="4">
    <source>
        <dbReference type="EMBL" id="RKN04241.1"/>
    </source>
</evidence>
<dbReference type="PANTHER" id="PTHR42796:SF4">
    <property type="entry name" value="FUMARYLACETOACETATE HYDROLASE DOMAIN-CONTAINING PROTEIN 2A"/>
    <property type="match status" value="1"/>
</dbReference>
<dbReference type="EMBL" id="RBDY01000037">
    <property type="protein sequence ID" value="RKN14759.1"/>
    <property type="molecule type" value="Genomic_DNA"/>
</dbReference>
<keyword evidence="4" id="KW-0378">Hydrolase</keyword>
<protein>
    <submittedName>
        <fullName evidence="4">Fumarylacetoacetate hydrolase family protein</fullName>
    </submittedName>
</protein>
<comment type="caution">
    <text evidence="4">The sequence shown here is derived from an EMBL/GenBank/DDBJ whole genome shotgun (WGS) entry which is preliminary data.</text>
</comment>
<dbReference type="AlphaFoldDB" id="A0A3A9VT30"/>
<feature type="domain" description="Fumarylacetoacetase-like C-terminal" evidence="3">
    <location>
        <begin position="85"/>
        <end position="288"/>
    </location>
</feature>
<comment type="similarity">
    <text evidence="1">Belongs to the FAH family.</text>
</comment>
<name>A0A3A9VT30_9ACTN</name>
<dbReference type="OrthoDB" id="9805307at2"/>
<dbReference type="Gene3D" id="3.90.850.10">
    <property type="entry name" value="Fumarylacetoacetase-like, C-terminal domain"/>
    <property type="match status" value="1"/>
</dbReference>
<dbReference type="InterPro" id="IPR011234">
    <property type="entry name" value="Fumarylacetoacetase-like_C"/>
</dbReference>
<keyword evidence="2" id="KW-0479">Metal-binding</keyword>
<gene>
    <name evidence="5" type="ORF">D7318_28805</name>
    <name evidence="4" type="ORF">D7319_29045</name>
</gene>
<evidence type="ECO:0000313" key="5">
    <source>
        <dbReference type="EMBL" id="RKN14759.1"/>
    </source>
</evidence>
<sequence length="295" mass="30609">MYIANVRGRAVLVTGETATGETTGVDIAGASHGRFGPAPADLYGAWDEFLAWAEVAAAGRGAPEGPVVGFTPADLGPPSPTPSQIFAIGLNYRDHADEAGLALPERPTVFTKFASSLSGPDTTVVLPDGEVDWEVELVVVIGRVTRRARVADAWRAVAGLTVGQDISERRLQLSGPAPQFSLAKSHPGFGPTGPHLVTPDELAEPDDLEIGCSVNGEEVQKARTSRLVFGVDELIAHLSAVATLHPGDLIFTGTPSGVGAARTPARHLAPGDELVSYVQGVGTLRQTFVAAGGRA</sequence>
<proteinExistence type="inferred from homology"/>
<dbReference type="Pfam" id="PF01557">
    <property type="entry name" value="FAA_hydrolase"/>
    <property type="match status" value="1"/>
</dbReference>
<dbReference type="Proteomes" id="UP000275024">
    <property type="component" value="Unassembled WGS sequence"/>
</dbReference>
<dbReference type="InterPro" id="IPR051121">
    <property type="entry name" value="FAH"/>
</dbReference>
<evidence type="ECO:0000259" key="3">
    <source>
        <dbReference type="Pfam" id="PF01557"/>
    </source>
</evidence>
<dbReference type="PANTHER" id="PTHR42796">
    <property type="entry name" value="FUMARYLACETOACETATE HYDROLASE DOMAIN-CONTAINING PROTEIN 2A-RELATED"/>
    <property type="match status" value="1"/>
</dbReference>
<dbReference type="GO" id="GO:0046872">
    <property type="term" value="F:metal ion binding"/>
    <property type="evidence" value="ECO:0007669"/>
    <property type="project" value="UniProtKB-KW"/>
</dbReference>
<reference evidence="6 7" key="1">
    <citation type="submission" date="2018-09" db="EMBL/GenBank/DDBJ databases">
        <title>Streptomyces sp. nov. DS1-2, an endophytic actinomycete isolated from roots of Dendrobium scabrilingue.</title>
        <authorList>
            <person name="Kuncharoen N."/>
            <person name="Kudo T."/>
            <person name="Ohkuma M."/>
            <person name="Yuki M."/>
            <person name="Tanasupawat S."/>
        </authorList>
    </citation>
    <scope>NUCLEOTIDE SEQUENCE [LARGE SCALE GENOMIC DNA]</scope>
    <source>
        <strain evidence="4 7">AZ1-7</strain>
        <strain evidence="5 6">DS1-2</strain>
    </source>
</reference>
<dbReference type="Proteomes" id="UP000268652">
    <property type="component" value="Unassembled WGS sequence"/>
</dbReference>
<dbReference type="SUPFAM" id="SSF56529">
    <property type="entry name" value="FAH"/>
    <property type="match status" value="1"/>
</dbReference>
<evidence type="ECO:0000313" key="7">
    <source>
        <dbReference type="Proteomes" id="UP000275024"/>
    </source>
</evidence>
<evidence type="ECO:0000256" key="2">
    <source>
        <dbReference type="ARBA" id="ARBA00022723"/>
    </source>
</evidence>
<evidence type="ECO:0000313" key="6">
    <source>
        <dbReference type="Proteomes" id="UP000268652"/>
    </source>
</evidence>
<evidence type="ECO:0000256" key="1">
    <source>
        <dbReference type="ARBA" id="ARBA00010211"/>
    </source>
</evidence>
<accession>A0A3A9VT30</accession>
<dbReference type="GO" id="GO:0016787">
    <property type="term" value="F:hydrolase activity"/>
    <property type="evidence" value="ECO:0007669"/>
    <property type="project" value="UniProtKB-KW"/>
</dbReference>
<dbReference type="InterPro" id="IPR036663">
    <property type="entry name" value="Fumarylacetoacetase_C_sf"/>
</dbReference>
<dbReference type="RefSeq" id="WP_120700178.1">
    <property type="nucleotide sequence ID" value="NZ_RBDX01000038.1"/>
</dbReference>